<keyword evidence="4 10" id="KW-0812">Transmembrane</keyword>
<accession>A0ABN3UWF5</accession>
<feature type="transmembrane region" description="Helical" evidence="10">
    <location>
        <begin position="379"/>
        <end position="400"/>
    </location>
</feature>
<feature type="transmembrane region" description="Helical" evidence="10">
    <location>
        <begin position="113"/>
        <end position="136"/>
    </location>
</feature>
<evidence type="ECO:0000256" key="1">
    <source>
        <dbReference type="ARBA" id="ARBA00004651"/>
    </source>
</evidence>
<evidence type="ECO:0000256" key="11">
    <source>
        <dbReference type="SAM" id="MobiDB-lite"/>
    </source>
</evidence>
<dbReference type="PANTHER" id="PTHR10110:SF86">
    <property type="entry name" value="SODIUM_HYDROGEN EXCHANGER 7"/>
    <property type="match status" value="1"/>
</dbReference>
<keyword evidence="5 10" id="KW-1133">Transmembrane helix</keyword>
<feature type="transmembrane region" description="Helical" evidence="10">
    <location>
        <begin position="219"/>
        <end position="240"/>
    </location>
</feature>
<feature type="transmembrane region" description="Helical" evidence="10">
    <location>
        <begin position="340"/>
        <end position="359"/>
    </location>
</feature>
<dbReference type="Gene3D" id="6.10.140.1330">
    <property type="match status" value="1"/>
</dbReference>
<dbReference type="EMBL" id="BAAARN010000005">
    <property type="protein sequence ID" value="GAA2739514.1"/>
    <property type="molecule type" value="Genomic_DNA"/>
</dbReference>
<comment type="function">
    <text evidence="10">Na(+)/H(+) antiporter that extrudes sodium in exchange for external protons.</text>
</comment>
<feature type="transmembrane region" description="Helical" evidence="10">
    <location>
        <begin position="301"/>
        <end position="320"/>
    </location>
</feature>
<sequence length="661" mass="70662">MPSTSAASASIPCARRSSASSTDVGRPTTGGGRPLTLVAIVAAVIVIAGGSGRLGIPAPLALIVAGIGVSYLPFITEPVLSPDVVLYGLLPPLLYAAAVRTSLVDFRANTTSILALSVGLVLFTAAGVGLVTWWLIPVPFAVAFALGAVVGPPDAVAASAVARRIGLPRRVVTILEGESLVNDATALVSLRTAIAAFAVTGAGAEAAKEVTFGSVALDFVWAVVGGIGFGVVVALVIGLVRRNFTDPAIDTSLSFIVPFVAFLPAEHYHSSGVLSVVVAGLLLGHKSPVVQTAASRLSERINWASVQFLLENAVFLMIGLQMRRIVGDISDSGLSWGRVTVVTLAVLATVVLLRPLYVFPTRWFLGRFDKGVSPTSRPYAQSAIISWAGMRGVVTLAAAFTLPPETPYRGVLVWIAMVVTVGTLLVQGTTLPLLARWLRVRGPDPREDALQEATILQASVSAGLTALENCDQSDPEVVETLRARAENRTNIVWERLGQGREGAETPSETYRRMRMTMLQAERAELLKIRNEGLADQEVLAHVMAQLDIEESMLDRIEDRTSALRDEPMLPVERALNECEHLAEAHDRFVAPTSPHGCEECLRNGTTWVHLRLCLDCGHVGCCDSSTEKHADAHFRETGHPVMRSFEPGESWRWCFVDSQLG</sequence>
<keyword evidence="9 10" id="KW-0739">Sodium transport</keyword>
<feature type="domain" description="UBP-type" evidence="12">
    <location>
        <begin position="570"/>
        <end position="661"/>
    </location>
</feature>
<evidence type="ECO:0000256" key="7">
    <source>
        <dbReference type="ARBA" id="ARBA00023065"/>
    </source>
</evidence>
<keyword evidence="14" id="KW-1185">Reference proteome</keyword>
<dbReference type="PROSITE" id="PS50271">
    <property type="entry name" value="ZF_UBP"/>
    <property type="match status" value="1"/>
</dbReference>
<dbReference type="NCBIfam" id="TIGR00831">
    <property type="entry name" value="a_cpa1"/>
    <property type="match status" value="1"/>
</dbReference>
<evidence type="ECO:0000256" key="9">
    <source>
        <dbReference type="ARBA" id="ARBA00023201"/>
    </source>
</evidence>
<evidence type="ECO:0000256" key="2">
    <source>
        <dbReference type="ARBA" id="ARBA00022448"/>
    </source>
</evidence>
<comment type="caution">
    <text evidence="10">Lacks conserved residue(s) required for the propagation of feature annotation.</text>
</comment>
<feature type="transmembrane region" description="Helical" evidence="10">
    <location>
        <begin position="84"/>
        <end position="101"/>
    </location>
</feature>
<dbReference type="RefSeq" id="WP_344196008.1">
    <property type="nucleotide sequence ID" value="NZ_BAAARN010000005.1"/>
</dbReference>
<reference evidence="13 14" key="1">
    <citation type="journal article" date="2019" name="Int. J. Syst. Evol. Microbiol.">
        <title>The Global Catalogue of Microorganisms (GCM) 10K type strain sequencing project: providing services to taxonomists for standard genome sequencing and annotation.</title>
        <authorList>
            <consortium name="The Broad Institute Genomics Platform"/>
            <consortium name="The Broad Institute Genome Sequencing Center for Infectious Disease"/>
            <person name="Wu L."/>
            <person name="Ma J."/>
        </authorList>
    </citation>
    <scope>NUCLEOTIDE SEQUENCE [LARGE SCALE GENOMIC DNA]</scope>
    <source>
        <strain evidence="13 14">JCM 16378</strain>
    </source>
</reference>
<dbReference type="Gene3D" id="3.30.40.10">
    <property type="entry name" value="Zinc/RING finger domain, C3HC4 (zinc finger)"/>
    <property type="match status" value="1"/>
</dbReference>
<evidence type="ECO:0000256" key="10">
    <source>
        <dbReference type="RuleBase" id="RU366002"/>
    </source>
</evidence>
<dbReference type="Pfam" id="PF02148">
    <property type="entry name" value="zf-UBP"/>
    <property type="match status" value="1"/>
</dbReference>
<feature type="region of interest" description="Disordered" evidence="11">
    <location>
        <begin position="1"/>
        <end position="28"/>
    </location>
</feature>
<evidence type="ECO:0000313" key="14">
    <source>
        <dbReference type="Proteomes" id="UP001501326"/>
    </source>
</evidence>
<comment type="subcellular location">
    <subcellularLocation>
        <location evidence="1 10">Cell membrane</location>
        <topology evidence="1 10">Multi-pass membrane protein</topology>
    </subcellularLocation>
</comment>
<dbReference type="SUPFAM" id="SSF57850">
    <property type="entry name" value="RING/U-box"/>
    <property type="match status" value="1"/>
</dbReference>
<keyword evidence="7 10" id="KW-0406">Ion transport</keyword>
<dbReference type="InterPro" id="IPR018422">
    <property type="entry name" value="Cation/H_exchanger_CPA1"/>
</dbReference>
<evidence type="ECO:0000259" key="12">
    <source>
        <dbReference type="PROSITE" id="PS50271"/>
    </source>
</evidence>
<proteinExistence type="inferred from homology"/>
<dbReference type="InterPro" id="IPR006153">
    <property type="entry name" value="Cation/H_exchanger_TM"/>
</dbReference>
<evidence type="ECO:0000256" key="3">
    <source>
        <dbReference type="ARBA" id="ARBA00022475"/>
    </source>
</evidence>
<dbReference type="Pfam" id="PF00999">
    <property type="entry name" value="Na_H_Exchanger"/>
    <property type="match status" value="1"/>
</dbReference>
<evidence type="ECO:0000256" key="4">
    <source>
        <dbReference type="ARBA" id="ARBA00022692"/>
    </source>
</evidence>
<comment type="caution">
    <text evidence="13">The sequence shown here is derived from an EMBL/GenBank/DDBJ whole genome shotgun (WGS) entry which is preliminary data.</text>
</comment>
<evidence type="ECO:0000256" key="5">
    <source>
        <dbReference type="ARBA" id="ARBA00022989"/>
    </source>
</evidence>
<keyword evidence="8 10" id="KW-0472">Membrane</keyword>
<feature type="transmembrane region" description="Helical" evidence="10">
    <location>
        <begin position="412"/>
        <end position="435"/>
    </location>
</feature>
<protein>
    <submittedName>
        <fullName evidence="13">Na+/H+ antiporter</fullName>
    </submittedName>
</protein>
<keyword evidence="6 10" id="KW-0915">Sodium</keyword>
<comment type="similarity">
    <text evidence="10">Belongs to the monovalent cation:proton antiporter 1 (CPA1) transporter (TC 2.A.36) family.</text>
</comment>
<dbReference type="InterPro" id="IPR001607">
    <property type="entry name" value="Znf_UBP"/>
</dbReference>
<dbReference type="Proteomes" id="UP001501326">
    <property type="component" value="Unassembled WGS sequence"/>
</dbReference>
<dbReference type="PANTHER" id="PTHR10110">
    <property type="entry name" value="SODIUM/HYDROGEN EXCHANGER"/>
    <property type="match status" value="1"/>
</dbReference>
<keyword evidence="10" id="KW-0050">Antiport</keyword>
<dbReference type="InterPro" id="IPR013083">
    <property type="entry name" value="Znf_RING/FYVE/PHD"/>
</dbReference>
<evidence type="ECO:0000256" key="6">
    <source>
        <dbReference type="ARBA" id="ARBA00023053"/>
    </source>
</evidence>
<evidence type="ECO:0000256" key="8">
    <source>
        <dbReference type="ARBA" id="ARBA00023136"/>
    </source>
</evidence>
<feature type="transmembrane region" description="Helical" evidence="10">
    <location>
        <begin position="54"/>
        <end position="72"/>
    </location>
</feature>
<gene>
    <name evidence="13" type="ORF">GCM10009867_35890</name>
</gene>
<evidence type="ECO:0000313" key="13">
    <source>
        <dbReference type="EMBL" id="GAA2739514.1"/>
    </source>
</evidence>
<organism evidence="13 14">
    <name type="scientific">Pedococcus aerophilus</name>
    <dbReference type="NCBI Taxonomy" id="436356"/>
    <lineage>
        <taxon>Bacteria</taxon>
        <taxon>Bacillati</taxon>
        <taxon>Actinomycetota</taxon>
        <taxon>Actinomycetes</taxon>
        <taxon>Micrococcales</taxon>
        <taxon>Intrasporangiaceae</taxon>
        <taxon>Pedococcus</taxon>
    </lineage>
</organism>
<keyword evidence="2 10" id="KW-0813">Transport</keyword>
<feature type="transmembrane region" description="Helical" evidence="10">
    <location>
        <begin position="29"/>
        <end position="47"/>
    </location>
</feature>
<name>A0ABN3UWF5_9MICO</name>
<dbReference type="InterPro" id="IPR004705">
    <property type="entry name" value="Cation/H_exchanger_CPA1_bac"/>
</dbReference>
<keyword evidence="3 10" id="KW-1003">Cell membrane</keyword>